<keyword evidence="3 10" id="KW-0285">Flavoprotein</keyword>
<dbReference type="OrthoDB" id="9786494at2"/>
<dbReference type="Pfam" id="PF01266">
    <property type="entry name" value="DAO"/>
    <property type="match status" value="1"/>
</dbReference>
<feature type="domain" description="MnmC-like methyltransferase" evidence="13">
    <location>
        <begin position="134"/>
        <end position="255"/>
    </location>
</feature>
<evidence type="ECO:0000259" key="12">
    <source>
        <dbReference type="Pfam" id="PF01266"/>
    </source>
</evidence>
<keyword evidence="5 10" id="KW-0949">S-adenosyl-L-methionine</keyword>
<comment type="cofactor">
    <cofactor evidence="10">
        <name>FAD</name>
        <dbReference type="ChEBI" id="CHEBI:57692"/>
    </cofactor>
</comment>
<dbReference type="InterPro" id="IPR017610">
    <property type="entry name" value="tRNA_S-uridine_synth_MnmC_C"/>
</dbReference>
<evidence type="ECO:0000313" key="14">
    <source>
        <dbReference type="EMBL" id="ASP40409.1"/>
    </source>
</evidence>
<feature type="region of interest" description="Disordered" evidence="11">
    <location>
        <begin position="1"/>
        <end position="33"/>
    </location>
</feature>
<comment type="function">
    <text evidence="10">Catalyzes the last two steps in the biosynthesis of 5-methylaminomethyl-2-thiouridine (mnm(5)s(2)U) at the wobble position (U34) in tRNA. Catalyzes the FAD-dependent demodification of cmnm(5)s(2)U34 to nm(5)s(2)U34, followed by the transfer of a methyl group from S-adenosyl-L-methionine to nm(5)s(2)U34, to form mnm(5)s(2)U34.</text>
</comment>
<feature type="compositionally biased region" description="Low complexity" evidence="11">
    <location>
        <begin position="15"/>
        <end position="27"/>
    </location>
</feature>
<dbReference type="GO" id="GO:0005737">
    <property type="term" value="C:cytoplasm"/>
    <property type="evidence" value="ECO:0007669"/>
    <property type="project" value="UniProtKB-SubCell"/>
</dbReference>
<accession>A0A222FNQ6</accession>
<dbReference type="InterPro" id="IPR008471">
    <property type="entry name" value="MnmC-like_methylTransf"/>
</dbReference>
<dbReference type="InterPro" id="IPR006076">
    <property type="entry name" value="FAD-dep_OxRdtase"/>
</dbReference>
<evidence type="ECO:0000313" key="15">
    <source>
        <dbReference type="Proteomes" id="UP000202440"/>
    </source>
</evidence>
<dbReference type="SUPFAM" id="SSF51905">
    <property type="entry name" value="FAD/NAD(P)-binding domain"/>
    <property type="match status" value="1"/>
</dbReference>
<feature type="compositionally biased region" description="Polar residues" evidence="11">
    <location>
        <begin position="1"/>
        <end position="14"/>
    </location>
</feature>
<dbReference type="Proteomes" id="UP000202440">
    <property type="component" value="Chromosome"/>
</dbReference>
<dbReference type="InterPro" id="IPR047785">
    <property type="entry name" value="tRNA_MNMC2"/>
</dbReference>
<feature type="region of interest" description="FAD-dependent cmnm(5)s(2)U34 oxidoreductase" evidence="10">
    <location>
        <begin position="289"/>
        <end position="683"/>
    </location>
</feature>
<evidence type="ECO:0000256" key="7">
    <source>
        <dbReference type="ARBA" id="ARBA00022827"/>
    </source>
</evidence>
<dbReference type="EC" id="2.1.1.61" evidence="10"/>
<dbReference type="PANTHER" id="PTHR13847:SF283">
    <property type="entry name" value="TRNA 5-METHYLAMINOMETHYL-2-THIOURIDINE BIOSYNTHESIS BIFUNCTIONAL PROTEIN MNMC"/>
    <property type="match status" value="1"/>
</dbReference>
<dbReference type="NCBIfam" id="NF002481">
    <property type="entry name" value="PRK01747.1-2"/>
    <property type="match status" value="1"/>
</dbReference>
<evidence type="ECO:0000256" key="4">
    <source>
        <dbReference type="ARBA" id="ARBA00022679"/>
    </source>
</evidence>
<feature type="region of interest" description="tRNA (mnm(5)s(2)U34)-methyltransferase" evidence="10">
    <location>
        <begin position="1"/>
        <end position="257"/>
    </location>
</feature>
<evidence type="ECO:0000259" key="13">
    <source>
        <dbReference type="Pfam" id="PF05430"/>
    </source>
</evidence>
<sequence length="683" mass="74973">MVFIQARQNSISVTSDPSNSSDNQPSSLRNADLHWRDDGQPVANQFDDTYFSVDDGLNETRHVFLRHNDLPQRFAAPDCPKNFRIIETGFGTGLNFLATWQAFAEHGQGYLHFTSVEKFPLTKQQLTRALALWPELAPLTERLLQQYPMLEPGAHHLHWPEHNVRLTLIFDDVAEALPQLQGPVHAWYLDGFAPAKNPQMWSNELFQHIRWLSHPGTTLATFTAAGFVKRALRGAGFRVKKVAGFGRKRDMLCAQFDYSCGPERPLLSRLKPWQRPPNAVPNSQHIVVVGAGLAGCSSARALAERGYRVTLIDGAGIAQAASGNPQGGLYIKLAAGDNAVHSDFYRSAFVAALSSVKRVLGSADNNPHWRQCGVLQLAYSEQEDKRQRSFIQRQCPSAELLYPVDAQQASALAGIALTTGGLFFPAAGWVNPVAYCHALAQHSNIVFQQRTVTALSHQPHGWRVSTEESEIECDQLVIATAHDAKSLLPDAYLPVKAIRGQLSYLEAGSVPSPSTVLCARSYMPPAYDGKVCLGASYNLNDNDPKLREQDHQSNVSHLQDFAIDASTARVSGGRVGFRCSTPDYLPMAGPVVDTQAFLQRFAPMVKNAKHVPTTDMPYLKGLWLNIGHGSRGLASAALCAELLAAQLDSDGLPTTNTVAEALSPSRFLLRDMVRRKISADAKE</sequence>
<dbReference type="Pfam" id="PF05430">
    <property type="entry name" value="Methyltransf_30"/>
    <property type="match status" value="1"/>
</dbReference>
<dbReference type="KEGG" id="bsan:CHH28_17760"/>
<dbReference type="GO" id="GO:0016645">
    <property type="term" value="F:oxidoreductase activity, acting on the CH-NH group of donors"/>
    <property type="evidence" value="ECO:0007669"/>
    <property type="project" value="InterPro"/>
</dbReference>
<dbReference type="Gene3D" id="3.50.50.60">
    <property type="entry name" value="FAD/NAD(P)-binding domain"/>
    <property type="match status" value="1"/>
</dbReference>
<keyword evidence="8 10" id="KW-0560">Oxidoreductase</keyword>
<comment type="subcellular location">
    <subcellularLocation>
        <location evidence="10">Cytoplasm</location>
    </subcellularLocation>
</comment>
<dbReference type="NCBIfam" id="NF033855">
    <property type="entry name" value="tRNA_MNMC2"/>
    <property type="match status" value="1"/>
</dbReference>
<protein>
    <recommendedName>
        <fullName evidence="10">tRNA 5-methylaminomethyl-2-thiouridine biosynthesis bifunctional protein MnmC</fullName>
        <shortName evidence="10">tRNA mnm(5)s(2)U biosynthesis bifunctional protein</shortName>
    </recommendedName>
    <domain>
        <recommendedName>
            <fullName evidence="10">tRNA (mnm(5)s(2)U34)-methyltransferase</fullName>
            <ecNumber evidence="10">2.1.1.61</ecNumber>
        </recommendedName>
    </domain>
    <domain>
        <recommendedName>
            <fullName evidence="10">FAD-dependent cmnm(5)s(2)U34 oxidoreductase</fullName>
            <ecNumber evidence="10">1.5.-.-</ecNumber>
        </recommendedName>
    </domain>
</protein>
<evidence type="ECO:0000256" key="2">
    <source>
        <dbReference type="ARBA" id="ARBA00022603"/>
    </source>
</evidence>
<evidence type="ECO:0000256" key="8">
    <source>
        <dbReference type="ARBA" id="ARBA00023002"/>
    </source>
</evidence>
<evidence type="ECO:0000256" key="10">
    <source>
        <dbReference type="HAMAP-Rule" id="MF_01102"/>
    </source>
</evidence>
<comment type="catalytic activity">
    <reaction evidence="10">
        <text>5-aminomethyl-2-thiouridine(34) in tRNA + S-adenosyl-L-methionine = 5-methylaminomethyl-2-thiouridine(34) in tRNA + S-adenosyl-L-homocysteine + H(+)</text>
        <dbReference type="Rhea" id="RHEA:19569"/>
        <dbReference type="Rhea" id="RHEA-COMP:10195"/>
        <dbReference type="Rhea" id="RHEA-COMP:10197"/>
        <dbReference type="ChEBI" id="CHEBI:15378"/>
        <dbReference type="ChEBI" id="CHEBI:57856"/>
        <dbReference type="ChEBI" id="CHEBI:59789"/>
        <dbReference type="ChEBI" id="CHEBI:74454"/>
        <dbReference type="ChEBI" id="CHEBI:74455"/>
        <dbReference type="EC" id="2.1.1.61"/>
    </reaction>
</comment>
<dbReference type="AlphaFoldDB" id="A0A222FNQ6"/>
<keyword evidence="15" id="KW-1185">Reference proteome</keyword>
<dbReference type="NCBIfam" id="TIGR03197">
    <property type="entry name" value="MnmC_Cterm"/>
    <property type="match status" value="1"/>
</dbReference>
<name>A0A222FNQ6_9GAMM</name>
<dbReference type="InterPro" id="IPR029063">
    <property type="entry name" value="SAM-dependent_MTases_sf"/>
</dbReference>
<dbReference type="GO" id="GO:0002098">
    <property type="term" value="P:tRNA wobble uridine modification"/>
    <property type="evidence" value="ECO:0007669"/>
    <property type="project" value="TreeGrafter"/>
</dbReference>
<dbReference type="PANTHER" id="PTHR13847">
    <property type="entry name" value="SARCOSINE DEHYDROGENASE-RELATED"/>
    <property type="match status" value="1"/>
</dbReference>
<evidence type="ECO:0000256" key="9">
    <source>
        <dbReference type="ARBA" id="ARBA00023268"/>
    </source>
</evidence>
<dbReference type="SUPFAM" id="SSF53335">
    <property type="entry name" value="S-adenosyl-L-methionine-dependent methyltransferases"/>
    <property type="match status" value="1"/>
</dbReference>
<evidence type="ECO:0000256" key="11">
    <source>
        <dbReference type="SAM" id="MobiDB-lite"/>
    </source>
</evidence>
<dbReference type="HAMAP" id="MF_01102">
    <property type="entry name" value="MnmC"/>
    <property type="match status" value="1"/>
</dbReference>
<dbReference type="GO" id="GO:0050660">
    <property type="term" value="F:flavin adenine dinucleotide binding"/>
    <property type="evidence" value="ECO:0007669"/>
    <property type="project" value="UniProtKB-UniRule"/>
</dbReference>
<reference evidence="14 15" key="1">
    <citation type="submission" date="2017-07" db="EMBL/GenBank/DDBJ databases">
        <title>Annotated genome sequence of Bacterioplanes sanyensis isolated from Red Sea.</title>
        <authorList>
            <person name="Rehman Z.U."/>
        </authorList>
    </citation>
    <scope>NUCLEOTIDE SEQUENCE [LARGE SCALE GENOMIC DNA]</scope>
    <source>
        <strain evidence="14 15">NV9</strain>
    </source>
</reference>
<evidence type="ECO:0000256" key="6">
    <source>
        <dbReference type="ARBA" id="ARBA00022694"/>
    </source>
</evidence>
<organism evidence="14 15">
    <name type="scientific">Bacterioplanes sanyensis</name>
    <dbReference type="NCBI Taxonomy" id="1249553"/>
    <lineage>
        <taxon>Bacteria</taxon>
        <taxon>Pseudomonadati</taxon>
        <taxon>Pseudomonadota</taxon>
        <taxon>Gammaproteobacteria</taxon>
        <taxon>Oceanospirillales</taxon>
        <taxon>Oceanospirillaceae</taxon>
        <taxon>Bacterioplanes</taxon>
    </lineage>
</organism>
<dbReference type="InterPro" id="IPR023032">
    <property type="entry name" value="tRNA_MAMT_biosynth_bifunc_MnmC"/>
</dbReference>
<dbReference type="GO" id="GO:0004808">
    <property type="term" value="F:tRNA (5-methylaminomethyl-2-thiouridylate)(34)-methyltransferase activity"/>
    <property type="evidence" value="ECO:0007669"/>
    <property type="project" value="UniProtKB-EC"/>
</dbReference>
<keyword evidence="9 10" id="KW-0511">Multifunctional enzyme</keyword>
<dbReference type="Gene3D" id="3.40.50.150">
    <property type="entry name" value="Vaccinia Virus protein VP39"/>
    <property type="match status" value="1"/>
</dbReference>
<dbReference type="RefSeq" id="WP_094061576.1">
    <property type="nucleotide sequence ID" value="NZ_CP022530.1"/>
</dbReference>
<dbReference type="EC" id="1.5.-.-" evidence="10"/>
<comment type="similarity">
    <text evidence="10">In the N-terminal section; belongs to the methyltransferase superfamily. tRNA (mnm(5)s(2)U34)-methyltransferase family.</text>
</comment>
<dbReference type="EMBL" id="CP022530">
    <property type="protein sequence ID" value="ASP40409.1"/>
    <property type="molecule type" value="Genomic_DNA"/>
</dbReference>
<keyword evidence="2 10" id="KW-0489">Methyltransferase</keyword>
<keyword evidence="4 10" id="KW-0808">Transferase</keyword>
<proteinExistence type="inferred from homology"/>
<feature type="domain" description="FAD dependent oxidoreductase" evidence="12">
    <location>
        <begin position="286"/>
        <end position="645"/>
    </location>
</feature>
<dbReference type="GO" id="GO:0032259">
    <property type="term" value="P:methylation"/>
    <property type="evidence" value="ECO:0007669"/>
    <property type="project" value="UniProtKB-KW"/>
</dbReference>
<evidence type="ECO:0000256" key="1">
    <source>
        <dbReference type="ARBA" id="ARBA00022490"/>
    </source>
</evidence>
<keyword evidence="6 10" id="KW-0819">tRNA processing</keyword>
<dbReference type="SUPFAM" id="SSF54373">
    <property type="entry name" value="FAD-linked reductases, C-terminal domain"/>
    <property type="match status" value="1"/>
</dbReference>
<gene>
    <name evidence="10" type="primary">mnmC</name>
    <name evidence="14" type="ORF">CHH28_17760</name>
</gene>
<keyword evidence="7 10" id="KW-0274">FAD</keyword>
<evidence type="ECO:0000256" key="5">
    <source>
        <dbReference type="ARBA" id="ARBA00022691"/>
    </source>
</evidence>
<evidence type="ECO:0000256" key="3">
    <source>
        <dbReference type="ARBA" id="ARBA00022630"/>
    </source>
</evidence>
<comment type="similarity">
    <text evidence="10">In the C-terminal section; belongs to the DAO family.</text>
</comment>
<dbReference type="Gene3D" id="3.30.9.10">
    <property type="entry name" value="D-Amino Acid Oxidase, subunit A, domain 2"/>
    <property type="match status" value="1"/>
</dbReference>
<keyword evidence="1 10" id="KW-0963">Cytoplasm</keyword>
<dbReference type="InterPro" id="IPR036188">
    <property type="entry name" value="FAD/NAD-bd_sf"/>
</dbReference>